<dbReference type="Proteomes" id="UP001219525">
    <property type="component" value="Unassembled WGS sequence"/>
</dbReference>
<comment type="caution">
    <text evidence="2">The sequence shown here is derived from an EMBL/GenBank/DDBJ whole genome shotgun (WGS) entry which is preliminary data.</text>
</comment>
<organism evidence="2 3">
    <name type="scientific">Mycena pura</name>
    <dbReference type="NCBI Taxonomy" id="153505"/>
    <lineage>
        <taxon>Eukaryota</taxon>
        <taxon>Fungi</taxon>
        <taxon>Dikarya</taxon>
        <taxon>Basidiomycota</taxon>
        <taxon>Agaricomycotina</taxon>
        <taxon>Agaricomycetes</taxon>
        <taxon>Agaricomycetidae</taxon>
        <taxon>Agaricales</taxon>
        <taxon>Marasmiineae</taxon>
        <taxon>Mycenaceae</taxon>
        <taxon>Mycena</taxon>
    </lineage>
</organism>
<sequence length="876" mass="98190">MSAHTAPSLPTPQLVCDVQITSKTTLEKLYTWPAGTVLEYPETSATGSIGHLFPISTFTPTRNMMYSTGDPKGGPGKKHPVFVDILLDDNGQKVPCKLSFKTCQGIRACPYADLEDLRAPHTTASREEIARRLALEQKQQDDHLSTNAILFRKTLSYFVALQRQGCGGPPHEETVYSASELDERDEWIAQQEQIRRGHSPRPTCNGRLFFRYDGQGRAFVVCEHRNRKGNLDHLIDFTAGSGLYNTEYLEALFFNDTDMIAEFEEQGLAVANTGPSSICTTVANCSTIKVDCVNEHRDADGKIVLAALTRLICKCKFLLYEPHPEYAKQCPWVLLVCHGDHPHPIPLPTKTPPHIRDMLFDLLERLDHDLADLTPRRFLRHPATTSFLCQLLPHDDSPTLLDLHTSLGNRDHLRSYIVQVQRRMFPSGTGWDGLLHLKQQQDVELLPEDAYIRCVEEFPALGLDTYDDDDDGDELASTSSFRIAICMTRESSHLLLKAKFLQSDISFRRIAGFKEFELGGLDASSRTSAAYCRIYVNQQTAAAHQIIFQKIHDIVLNDTGENLRWRHLHARSRTEEVGVLHFVMDQHGGQAKGLGLYLKAYAQRLPGKMDLHEERPLSSLDEYDHLARVARLCTAHIYRNIRKANVPEGVRNLMRSLVCMQHDSWDETIERIVAEGGRPAANWVADKIRSKFAFPAMCWEKSFIPKSIWQVGDNTSNIIESLHADANREGVSCTLVGGVKKGLNFDSLKLKTLGNLGVLGIRPGYARGHISETTKKSLKRKATVQHKVLSKQDIRIQNQNKRMRTVYDAKIQAERKLQTLQSGAGSQTALERALHAHDRTREAFEKVVAASRELVGSGSGKVGRLLPSGQGQSSLA</sequence>
<dbReference type="AlphaFoldDB" id="A0AAD6USM3"/>
<feature type="region of interest" description="Disordered" evidence="1">
    <location>
        <begin position="857"/>
        <end position="876"/>
    </location>
</feature>
<evidence type="ECO:0000256" key="1">
    <source>
        <dbReference type="SAM" id="MobiDB-lite"/>
    </source>
</evidence>
<dbReference type="EMBL" id="JARJCW010000135">
    <property type="protein sequence ID" value="KAJ7191249.1"/>
    <property type="molecule type" value="Genomic_DNA"/>
</dbReference>
<keyword evidence="3" id="KW-1185">Reference proteome</keyword>
<gene>
    <name evidence="2" type="ORF">GGX14DRAFT_579099</name>
</gene>
<proteinExistence type="predicted"/>
<name>A0AAD6USM3_9AGAR</name>
<accession>A0AAD6USM3</accession>
<reference evidence="2" key="1">
    <citation type="submission" date="2023-03" db="EMBL/GenBank/DDBJ databases">
        <title>Massive genome expansion in bonnet fungi (Mycena s.s.) driven by repeated elements and novel gene families across ecological guilds.</title>
        <authorList>
            <consortium name="Lawrence Berkeley National Laboratory"/>
            <person name="Harder C.B."/>
            <person name="Miyauchi S."/>
            <person name="Viragh M."/>
            <person name="Kuo A."/>
            <person name="Thoen E."/>
            <person name="Andreopoulos B."/>
            <person name="Lu D."/>
            <person name="Skrede I."/>
            <person name="Drula E."/>
            <person name="Henrissat B."/>
            <person name="Morin E."/>
            <person name="Kohler A."/>
            <person name="Barry K."/>
            <person name="LaButti K."/>
            <person name="Morin E."/>
            <person name="Salamov A."/>
            <person name="Lipzen A."/>
            <person name="Mereny Z."/>
            <person name="Hegedus B."/>
            <person name="Baldrian P."/>
            <person name="Stursova M."/>
            <person name="Weitz H."/>
            <person name="Taylor A."/>
            <person name="Grigoriev I.V."/>
            <person name="Nagy L.G."/>
            <person name="Martin F."/>
            <person name="Kauserud H."/>
        </authorList>
    </citation>
    <scope>NUCLEOTIDE SEQUENCE</scope>
    <source>
        <strain evidence="2">9144</strain>
    </source>
</reference>
<protein>
    <submittedName>
        <fullName evidence="2">Uncharacterized protein</fullName>
    </submittedName>
</protein>
<evidence type="ECO:0000313" key="3">
    <source>
        <dbReference type="Proteomes" id="UP001219525"/>
    </source>
</evidence>
<evidence type="ECO:0000313" key="2">
    <source>
        <dbReference type="EMBL" id="KAJ7191249.1"/>
    </source>
</evidence>